<dbReference type="RefSeq" id="WP_323244744.1">
    <property type="nucleotide sequence ID" value="NZ_JAYGHK010000109.1"/>
</dbReference>
<comment type="caution">
    <text evidence="6">The sequence shown here is derived from an EMBL/GenBank/DDBJ whole genome shotgun (WGS) entry which is preliminary data.</text>
</comment>
<keyword evidence="2" id="KW-0813">Transport</keyword>
<accession>A0ABU5UXM4</accession>
<dbReference type="CDD" id="cd03220">
    <property type="entry name" value="ABC_KpsT_Wzt"/>
    <property type="match status" value="1"/>
</dbReference>
<dbReference type="Proteomes" id="UP001303285">
    <property type="component" value="Unassembled WGS sequence"/>
</dbReference>
<dbReference type="InterPro" id="IPR050683">
    <property type="entry name" value="Bact_Polysacc_Export_ATP-bd"/>
</dbReference>
<evidence type="ECO:0000313" key="7">
    <source>
        <dbReference type="Proteomes" id="UP001303285"/>
    </source>
</evidence>
<evidence type="ECO:0000313" key="6">
    <source>
        <dbReference type="EMBL" id="MEA5610509.1"/>
    </source>
</evidence>
<evidence type="ECO:0000256" key="1">
    <source>
        <dbReference type="ARBA" id="ARBA00005417"/>
    </source>
</evidence>
<dbReference type="GO" id="GO:0005524">
    <property type="term" value="F:ATP binding"/>
    <property type="evidence" value="ECO:0007669"/>
    <property type="project" value="UniProtKB-KW"/>
</dbReference>
<keyword evidence="7" id="KW-1185">Reference proteome</keyword>
<keyword evidence="4 6" id="KW-0067">ATP-binding</keyword>
<organism evidence="6 7">
    <name type="scientific">Nodularia spumigena UHCC 0060</name>
    <dbReference type="NCBI Taxonomy" id="3110300"/>
    <lineage>
        <taxon>Bacteria</taxon>
        <taxon>Bacillati</taxon>
        <taxon>Cyanobacteriota</taxon>
        <taxon>Cyanophyceae</taxon>
        <taxon>Nostocales</taxon>
        <taxon>Nodulariaceae</taxon>
        <taxon>Nodularia</taxon>
    </lineage>
</organism>
<keyword evidence="3" id="KW-0547">Nucleotide-binding</keyword>
<dbReference type="PROSITE" id="PS50893">
    <property type="entry name" value="ABC_TRANSPORTER_2"/>
    <property type="match status" value="1"/>
</dbReference>
<name>A0ABU5UXM4_NODSP</name>
<evidence type="ECO:0000256" key="2">
    <source>
        <dbReference type="ARBA" id="ARBA00022448"/>
    </source>
</evidence>
<dbReference type="InterPro" id="IPR003593">
    <property type="entry name" value="AAA+_ATPase"/>
</dbReference>
<evidence type="ECO:0000256" key="4">
    <source>
        <dbReference type="ARBA" id="ARBA00022840"/>
    </source>
</evidence>
<sequence>MTLSSGDENLHSNHDSGEVLVKVENVSKRFCCSLKKSLWYGVQDITSEVLGRKYEHELRQDEFWAVKDVSFELRRGECLGLIGRNGAGKSTLLRMLNGLIKPDRGRIEINGQVGGLIALGAGFNPILTGRENIYVNGSILGLSKAEIDAKFEEIIDFAEIGEFIDAPVQTYSSGMNVRLGFAIAVILIKPDVLLLDEVLAVGDIGFTIKCLNAVRLLTAHSSVIFVSHNMQFVSQFCSEIMVMKQGLSFLHTKEVHEGIDAYLSLFPIDANIAGTGGALISKVHLICPEILSDTLAEEPIIPQGSQVYLEFEITNYTALQACLSIYIMDNSISPVICYYASNQAQHPLNKVPKGLTKLRVNLGSLELNAGRYSFVVAVSDPLTKQSLTRVQGICPFRIRADNVQWGQFVRIPDVVFT</sequence>
<feature type="domain" description="ABC transporter" evidence="5">
    <location>
        <begin position="21"/>
        <end position="270"/>
    </location>
</feature>
<gene>
    <name evidence="6" type="ORF">VB695_20955</name>
</gene>
<protein>
    <submittedName>
        <fullName evidence="6">ABC transporter ATP-binding protein</fullName>
    </submittedName>
</protein>
<dbReference type="Pfam" id="PF00005">
    <property type="entry name" value="ABC_tran"/>
    <property type="match status" value="1"/>
</dbReference>
<dbReference type="InterPro" id="IPR015860">
    <property type="entry name" value="ABC_transpr_TagH-like"/>
</dbReference>
<dbReference type="InterPro" id="IPR027417">
    <property type="entry name" value="P-loop_NTPase"/>
</dbReference>
<dbReference type="PANTHER" id="PTHR46743">
    <property type="entry name" value="TEICHOIC ACIDS EXPORT ATP-BINDING PROTEIN TAGH"/>
    <property type="match status" value="1"/>
</dbReference>
<reference evidence="6 7" key="1">
    <citation type="submission" date="2023-12" db="EMBL/GenBank/DDBJ databases">
        <title>Baltic Sea Cyanobacteria.</title>
        <authorList>
            <person name="Delbaje E."/>
            <person name="Fewer D.P."/>
            <person name="Shishido T.K."/>
        </authorList>
    </citation>
    <scope>NUCLEOTIDE SEQUENCE [LARGE SCALE GENOMIC DNA]</scope>
    <source>
        <strain evidence="6 7">UHCC 0060</strain>
    </source>
</reference>
<dbReference type="Gene3D" id="2.70.50.60">
    <property type="entry name" value="abc- transporter (atp binding component) like domain"/>
    <property type="match status" value="1"/>
</dbReference>
<dbReference type="Gene3D" id="3.40.50.300">
    <property type="entry name" value="P-loop containing nucleotide triphosphate hydrolases"/>
    <property type="match status" value="1"/>
</dbReference>
<proteinExistence type="inferred from homology"/>
<dbReference type="EMBL" id="JAYGHK010000109">
    <property type="protein sequence ID" value="MEA5610509.1"/>
    <property type="molecule type" value="Genomic_DNA"/>
</dbReference>
<dbReference type="PANTHER" id="PTHR46743:SF2">
    <property type="entry name" value="TEICHOIC ACIDS EXPORT ATP-BINDING PROTEIN TAGH"/>
    <property type="match status" value="1"/>
</dbReference>
<dbReference type="SUPFAM" id="SSF52540">
    <property type="entry name" value="P-loop containing nucleoside triphosphate hydrolases"/>
    <property type="match status" value="1"/>
</dbReference>
<comment type="similarity">
    <text evidence="1">Belongs to the ABC transporter superfamily.</text>
</comment>
<dbReference type="SMART" id="SM00382">
    <property type="entry name" value="AAA"/>
    <property type="match status" value="1"/>
</dbReference>
<evidence type="ECO:0000259" key="5">
    <source>
        <dbReference type="PROSITE" id="PS50893"/>
    </source>
</evidence>
<evidence type="ECO:0000256" key="3">
    <source>
        <dbReference type="ARBA" id="ARBA00022741"/>
    </source>
</evidence>
<dbReference type="InterPro" id="IPR003439">
    <property type="entry name" value="ABC_transporter-like_ATP-bd"/>
</dbReference>